<accession>A0A1V4HX49</accession>
<keyword evidence="2" id="KW-1185">Reference proteome</keyword>
<dbReference type="EMBL" id="MWPQ01000044">
    <property type="protein sequence ID" value="OPH82513.1"/>
    <property type="molecule type" value="Genomic_DNA"/>
</dbReference>
<reference evidence="1 2" key="1">
    <citation type="submission" date="2017-02" db="EMBL/GenBank/DDBJ databases">
        <title>Genome sequence of the nitrite-oxidizing bacterium Nitrobacter vulgaris strain Ab1.</title>
        <authorList>
            <person name="Mellbye B.L."/>
            <person name="Davis E.W."/>
            <person name="Spieck E."/>
            <person name="Chang J.H."/>
            <person name="Bottomley P.J."/>
            <person name="Sayavedra-Soto L.A."/>
        </authorList>
    </citation>
    <scope>NUCLEOTIDE SEQUENCE [LARGE SCALE GENOMIC DNA]</scope>
    <source>
        <strain evidence="1 2">Ab1</strain>
    </source>
</reference>
<evidence type="ECO:0000313" key="1">
    <source>
        <dbReference type="EMBL" id="OPH82513.1"/>
    </source>
</evidence>
<dbReference type="AlphaFoldDB" id="A0A1V4HX49"/>
<organism evidence="1 2">
    <name type="scientific">Nitrobacter vulgaris</name>
    <dbReference type="NCBI Taxonomy" id="29421"/>
    <lineage>
        <taxon>Bacteria</taxon>
        <taxon>Pseudomonadati</taxon>
        <taxon>Pseudomonadota</taxon>
        <taxon>Alphaproteobacteria</taxon>
        <taxon>Hyphomicrobiales</taxon>
        <taxon>Nitrobacteraceae</taxon>
        <taxon>Nitrobacter</taxon>
    </lineage>
</organism>
<gene>
    <name evidence="1" type="ORF">B2M20_12045</name>
</gene>
<name>A0A1V4HX49_NITVU</name>
<evidence type="ECO:0000313" key="2">
    <source>
        <dbReference type="Proteomes" id="UP000189940"/>
    </source>
</evidence>
<protein>
    <submittedName>
        <fullName evidence="1">Uncharacterized protein</fullName>
    </submittedName>
</protein>
<dbReference type="Proteomes" id="UP000189940">
    <property type="component" value="Unassembled WGS sequence"/>
</dbReference>
<comment type="caution">
    <text evidence="1">The sequence shown here is derived from an EMBL/GenBank/DDBJ whole genome shotgun (WGS) entry which is preliminary data.</text>
</comment>
<sequence length="68" mass="7409">MWREYDAIVEAVHRTGVTGGLANGKEMLRGGITNVQSKQTMLAPAMNGTLPTYAETLITIKSPAFWRG</sequence>
<proteinExistence type="predicted"/>